<name>A0AAD6SHL0_9AGAR</name>
<dbReference type="EMBL" id="JARJCM010000115">
    <property type="protein sequence ID" value="KAJ7028156.1"/>
    <property type="molecule type" value="Genomic_DNA"/>
</dbReference>
<accession>A0AAD6SHL0</accession>
<feature type="region of interest" description="Disordered" evidence="1">
    <location>
        <begin position="32"/>
        <end position="51"/>
    </location>
</feature>
<feature type="compositionally biased region" description="Acidic residues" evidence="1">
    <location>
        <begin position="103"/>
        <end position="112"/>
    </location>
</feature>
<evidence type="ECO:0000313" key="2">
    <source>
        <dbReference type="EMBL" id="KAJ7028156.1"/>
    </source>
</evidence>
<feature type="region of interest" description="Disordered" evidence="1">
    <location>
        <begin position="143"/>
        <end position="181"/>
    </location>
</feature>
<dbReference type="Proteomes" id="UP001218188">
    <property type="component" value="Unassembled WGS sequence"/>
</dbReference>
<protein>
    <submittedName>
        <fullName evidence="2">Uncharacterized protein</fullName>
    </submittedName>
</protein>
<keyword evidence="3" id="KW-1185">Reference proteome</keyword>
<reference evidence="2" key="1">
    <citation type="submission" date="2023-03" db="EMBL/GenBank/DDBJ databases">
        <title>Massive genome expansion in bonnet fungi (Mycena s.s.) driven by repeated elements and novel gene families across ecological guilds.</title>
        <authorList>
            <consortium name="Lawrence Berkeley National Laboratory"/>
            <person name="Harder C.B."/>
            <person name="Miyauchi S."/>
            <person name="Viragh M."/>
            <person name="Kuo A."/>
            <person name="Thoen E."/>
            <person name="Andreopoulos B."/>
            <person name="Lu D."/>
            <person name="Skrede I."/>
            <person name="Drula E."/>
            <person name="Henrissat B."/>
            <person name="Morin E."/>
            <person name="Kohler A."/>
            <person name="Barry K."/>
            <person name="LaButti K."/>
            <person name="Morin E."/>
            <person name="Salamov A."/>
            <person name="Lipzen A."/>
            <person name="Mereny Z."/>
            <person name="Hegedus B."/>
            <person name="Baldrian P."/>
            <person name="Stursova M."/>
            <person name="Weitz H."/>
            <person name="Taylor A."/>
            <person name="Grigoriev I.V."/>
            <person name="Nagy L.G."/>
            <person name="Martin F."/>
            <person name="Kauserud H."/>
        </authorList>
    </citation>
    <scope>NUCLEOTIDE SEQUENCE</scope>
    <source>
        <strain evidence="2">CBHHK200</strain>
    </source>
</reference>
<evidence type="ECO:0000256" key="1">
    <source>
        <dbReference type="SAM" id="MobiDB-lite"/>
    </source>
</evidence>
<proteinExistence type="predicted"/>
<feature type="compositionally biased region" description="Basic and acidic residues" evidence="1">
    <location>
        <begin position="90"/>
        <end position="102"/>
    </location>
</feature>
<sequence>MESRGGKVKWREGRRRRLRLAACERAPSAYGTRRGPVLCDGGGGRPRAGPPCFATIRRERRASWAIKAVVQRGEGREREEGVGDGQCLSERGREDGAGADAKEEAEDEDGVDAESWARIGQRECEQTQGPYKWRKKLTGSFRTGTAGLPVTRGSDLGNTRSCPRRVASGKSDESHGVPVKDPPALEWHQLLRVV</sequence>
<dbReference type="AlphaFoldDB" id="A0AAD6SHL0"/>
<evidence type="ECO:0000313" key="3">
    <source>
        <dbReference type="Proteomes" id="UP001218188"/>
    </source>
</evidence>
<gene>
    <name evidence="2" type="ORF">C8F04DRAFT_1188840</name>
</gene>
<organism evidence="2 3">
    <name type="scientific">Mycena alexandri</name>
    <dbReference type="NCBI Taxonomy" id="1745969"/>
    <lineage>
        <taxon>Eukaryota</taxon>
        <taxon>Fungi</taxon>
        <taxon>Dikarya</taxon>
        <taxon>Basidiomycota</taxon>
        <taxon>Agaricomycotina</taxon>
        <taxon>Agaricomycetes</taxon>
        <taxon>Agaricomycetidae</taxon>
        <taxon>Agaricales</taxon>
        <taxon>Marasmiineae</taxon>
        <taxon>Mycenaceae</taxon>
        <taxon>Mycena</taxon>
    </lineage>
</organism>
<comment type="caution">
    <text evidence="2">The sequence shown here is derived from an EMBL/GenBank/DDBJ whole genome shotgun (WGS) entry which is preliminary data.</text>
</comment>
<feature type="region of interest" description="Disordered" evidence="1">
    <location>
        <begin position="71"/>
        <end position="114"/>
    </location>
</feature>